<protein>
    <recommendedName>
        <fullName evidence="4">Transmembrane protein</fullName>
    </recommendedName>
</protein>
<keyword evidence="1" id="KW-0812">Transmembrane</keyword>
<sequence>MFSNYSPLQHLTAFAIVFVAAVAGTAAVGAYVDSVKSEAQKR</sequence>
<evidence type="ECO:0000256" key="1">
    <source>
        <dbReference type="SAM" id="Phobius"/>
    </source>
</evidence>
<keyword evidence="1" id="KW-0472">Membrane</keyword>
<keyword evidence="1" id="KW-1133">Transmembrane helix</keyword>
<proteinExistence type="predicted"/>
<feature type="transmembrane region" description="Helical" evidence="1">
    <location>
        <begin position="12"/>
        <end position="32"/>
    </location>
</feature>
<organism evidence="2 3">
    <name type="scientific">Pandoraea cepalis</name>
    <dbReference type="NCBI Taxonomy" id="2508294"/>
    <lineage>
        <taxon>Bacteria</taxon>
        <taxon>Pseudomonadati</taxon>
        <taxon>Pseudomonadota</taxon>
        <taxon>Betaproteobacteria</taxon>
        <taxon>Burkholderiales</taxon>
        <taxon>Burkholderiaceae</taxon>
        <taxon>Pandoraea</taxon>
    </lineage>
</organism>
<dbReference type="AlphaFoldDB" id="A0A5E4XLV4"/>
<dbReference type="EMBL" id="CABPSL010000019">
    <property type="protein sequence ID" value="VVE37253.1"/>
    <property type="molecule type" value="Genomic_DNA"/>
</dbReference>
<gene>
    <name evidence="2" type="ORF">PCE31106_03943</name>
</gene>
<evidence type="ECO:0000313" key="3">
    <source>
        <dbReference type="Proteomes" id="UP000384354"/>
    </source>
</evidence>
<accession>A0A5E4XLV4</accession>
<name>A0A5E4XLV4_9BURK</name>
<evidence type="ECO:0008006" key="4">
    <source>
        <dbReference type="Google" id="ProtNLM"/>
    </source>
</evidence>
<dbReference type="Proteomes" id="UP000384354">
    <property type="component" value="Unassembled WGS sequence"/>
</dbReference>
<evidence type="ECO:0000313" key="2">
    <source>
        <dbReference type="EMBL" id="VVE37253.1"/>
    </source>
</evidence>
<reference evidence="2 3" key="1">
    <citation type="submission" date="2019-08" db="EMBL/GenBank/DDBJ databases">
        <authorList>
            <person name="Peeters C."/>
        </authorList>
    </citation>
    <scope>NUCLEOTIDE SEQUENCE [LARGE SCALE GENOMIC DNA]</scope>
    <source>
        <strain evidence="2 3">LMG 31106</strain>
    </source>
</reference>